<evidence type="ECO:0000313" key="13">
    <source>
        <dbReference type="EMBL" id="BDZ44876.1"/>
    </source>
</evidence>
<evidence type="ECO:0000256" key="1">
    <source>
        <dbReference type="ARBA" id="ARBA00004167"/>
    </source>
</evidence>
<sequence length="267" mass="27340">MTDRDDDHSITSGAYVLGALSPEEAAEFEAALSASPELQEEVAGLRAAALALAHAPSPVQPSAELRRSVLAAIDGMPQQPPAATPPPASAAVTPIAAVLKETAPRYAEHHVSRRRGRRARPLLALVAAAAAVLIFFGGTLVGGILNGVSDERTADQFAALNAAPDVARTVTELPNGGTAALVASRSLGMSAVVLNDASGELPEGKTFQLWYMEPDGPTSAGLVQPGDSSTYRMLEGDYSGEPVAMTIEPRGGSKTPTAPAMVLANGA</sequence>
<keyword evidence="8" id="KW-0804">Transcription</keyword>
<dbReference type="Gene3D" id="1.10.10.1320">
    <property type="entry name" value="Anti-sigma factor, zinc-finger domain"/>
    <property type="match status" value="1"/>
</dbReference>
<keyword evidence="4 11" id="KW-0812">Transmembrane</keyword>
<keyword evidence="7 11" id="KW-0472">Membrane</keyword>
<gene>
    <name evidence="13" type="ORF">GCM10025866_07850</name>
</gene>
<protein>
    <recommendedName>
        <fullName evidence="10">Regulator of SigK</fullName>
    </recommendedName>
    <alternativeName>
        <fullName evidence="9">Sigma-K anti-sigma factor RskA</fullName>
    </alternativeName>
</protein>
<organism evidence="13 14">
    <name type="scientific">Naasia aerilata</name>
    <dbReference type="NCBI Taxonomy" id="1162966"/>
    <lineage>
        <taxon>Bacteria</taxon>
        <taxon>Bacillati</taxon>
        <taxon>Actinomycetota</taxon>
        <taxon>Actinomycetes</taxon>
        <taxon>Micrococcales</taxon>
        <taxon>Microbacteriaceae</taxon>
        <taxon>Naasia</taxon>
    </lineage>
</organism>
<feature type="transmembrane region" description="Helical" evidence="11">
    <location>
        <begin position="122"/>
        <end position="145"/>
    </location>
</feature>
<evidence type="ECO:0000256" key="9">
    <source>
        <dbReference type="ARBA" id="ARBA00029829"/>
    </source>
</evidence>
<evidence type="ECO:0000256" key="10">
    <source>
        <dbReference type="ARBA" id="ARBA00030803"/>
    </source>
</evidence>
<dbReference type="EMBL" id="AP027731">
    <property type="protein sequence ID" value="BDZ44876.1"/>
    <property type="molecule type" value="Genomic_DNA"/>
</dbReference>
<evidence type="ECO:0000313" key="14">
    <source>
        <dbReference type="Proteomes" id="UP001321498"/>
    </source>
</evidence>
<dbReference type="RefSeq" id="WP_286278287.1">
    <property type="nucleotide sequence ID" value="NZ_AP027731.1"/>
</dbReference>
<dbReference type="InterPro" id="IPR051474">
    <property type="entry name" value="Anti-sigma-K/W_factor"/>
</dbReference>
<name>A0ABN6XJ43_9MICO</name>
<comment type="subcellular location">
    <subcellularLocation>
        <location evidence="2">Cell membrane</location>
    </subcellularLocation>
    <subcellularLocation>
        <location evidence="1">Membrane</location>
        <topology evidence="1">Single-pass membrane protein</topology>
    </subcellularLocation>
</comment>
<dbReference type="InterPro" id="IPR018764">
    <property type="entry name" value="RskA_C"/>
</dbReference>
<dbReference type="Pfam" id="PF10099">
    <property type="entry name" value="RskA_C"/>
    <property type="match status" value="1"/>
</dbReference>
<evidence type="ECO:0000259" key="12">
    <source>
        <dbReference type="Pfam" id="PF10099"/>
    </source>
</evidence>
<reference evidence="14" key="1">
    <citation type="journal article" date="2019" name="Int. J. Syst. Evol. Microbiol.">
        <title>The Global Catalogue of Microorganisms (GCM) 10K type strain sequencing project: providing services to taxonomists for standard genome sequencing and annotation.</title>
        <authorList>
            <consortium name="The Broad Institute Genomics Platform"/>
            <consortium name="The Broad Institute Genome Sequencing Center for Infectious Disease"/>
            <person name="Wu L."/>
            <person name="Ma J."/>
        </authorList>
    </citation>
    <scope>NUCLEOTIDE SEQUENCE [LARGE SCALE GENOMIC DNA]</scope>
    <source>
        <strain evidence="14">NBRC 108725</strain>
    </source>
</reference>
<evidence type="ECO:0000256" key="3">
    <source>
        <dbReference type="ARBA" id="ARBA00022475"/>
    </source>
</evidence>
<dbReference type="InterPro" id="IPR041916">
    <property type="entry name" value="Anti_sigma_zinc_sf"/>
</dbReference>
<evidence type="ECO:0000256" key="5">
    <source>
        <dbReference type="ARBA" id="ARBA00022989"/>
    </source>
</evidence>
<evidence type="ECO:0000256" key="7">
    <source>
        <dbReference type="ARBA" id="ARBA00023136"/>
    </source>
</evidence>
<feature type="domain" description="Anti-sigma K factor RskA C-terminal" evidence="12">
    <location>
        <begin position="125"/>
        <end position="259"/>
    </location>
</feature>
<keyword evidence="6" id="KW-0805">Transcription regulation</keyword>
<proteinExistence type="predicted"/>
<evidence type="ECO:0000256" key="2">
    <source>
        <dbReference type="ARBA" id="ARBA00004236"/>
    </source>
</evidence>
<accession>A0ABN6XJ43</accession>
<dbReference type="PANTHER" id="PTHR37461:SF1">
    <property type="entry name" value="ANTI-SIGMA-K FACTOR RSKA"/>
    <property type="match status" value="1"/>
</dbReference>
<keyword evidence="5 11" id="KW-1133">Transmembrane helix</keyword>
<evidence type="ECO:0000256" key="4">
    <source>
        <dbReference type="ARBA" id="ARBA00022692"/>
    </source>
</evidence>
<evidence type="ECO:0000256" key="8">
    <source>
        <dbReference type="ARBA" id="ARBA00023163"/>
    </source>
</evidence>
<dbReference type="PANTHER" id="PTHR37461">
    <property type="entry name" value="ANTI-SIGMA-K FACTOR RSKA"/>
    <property type="match status" value="1"/>
</dbReference>
<dbReference type="Proteomes" id="UP001321498">
    <property type="component" value="Chromosome"/>
</dbReference>
<evidence type="ECO:0000256" key="6">
    <source>
        <dbReference type="ARBA" id="ARBA00023015"/>
    </source>
</evidence>
<keyword evidence="14" id="KW-1185">Reference proteome</keyword>
<evidence type="ECO:0000256" key="11">
    <source>
        <dbReference type="SAM" id="Phobius"/>
    </source>
</evidence>
<keyword evidence="3" id="KW-1003">Cell membrane</keyword>